<dbReference type="EMBL" id="DF841026">
    <property type="protein sequence ID" value="GAT45253.1"/>
    <property type="molecule type" value="Genomic_DNA"/>
</dbReference>
<reference evidence="2" key="1">
    <citation type="submission" date="2014-09" db="EMBL/GenBank/DDBJ databases">
        <title>Genome sequence of the luminous mushroom Mycena chlorophos for searching fungal bioluminescence genes.</title>
        <authorList>
            <person name="Tanaka Y."/>
            <person name="Kasuga D."/>
            <person name="Oba Y."/>
            <person name="Hase S."/>
            <person name="Sato K."/>
            <person name="Oba Y."/>
            <person name="Sakakibara Y."/>
        </authorList>
    </citation>
    <scope>NUCLEOTIDE SEQUENCE</scope>
</reference>
<feature type="region of interest" description="Disordered" evidence="1">
    <location>
        <begin position="1"/>
        <end position="22"/>
    </location>
</feature>
<feature type="compositionally biased region" description="Polar residues" evidence="1">
    <location>
        <begin position="10"/>
        <end position="20"/>
    </location>
</feature>
<evidence type="ECO:0000256" key="1">
    <source>
        <dbReference type="SAM" id="MobiDB-lite"/>
    </source>
</evidence>
<name>A0ABQ0L270_MYCCL</name>
<gene>
    <name evidence="2" type="ORF">MCHLO_02840</name>
</gene>
<accession>A0ABQ0L270</accession>
<evidence type="ECO:0000313" key="3">
    <source>
        <dbReference type="Proteomes" id="UP000815677"/>
    </source>
</evidence>
<sequence length="378" mass="41093">MRADRHPLSSMPSTETQQEGPRSILCAPCAAARGLRMDTYDYSLSGQCPECGLRFLSGAEARATGLEGAIQAWPPPSWRAGMLPTRGSAMSSPLQAAGLHSEEPFRLLPAPLPTSTTTSPCPCQECAYRSLYLPSPPYAIPAPVLRTAPVPYRPRPSIAAYPQPAPKEEHIHEYHFTPSPSPPPAPSRSFDDDRVTIHLEERLGESVVEPKLALATDSVPQFTPMVLQPVAPAPDSDSGRVGVASSPAPVYTRTETSEYPARLPAQPQQHTFRFDYQHRDKPASVAQRRDARYPSLSRPVQATATVDAIPGGRKRARDHEREGYDSESLTLHKRLKMDAGRGLDAESRAKTMSVHAGFSLGKENAGPRVSRLDSLVPA</sequence>
<proteinExistence type="predicted"/>
<dbReference type="Proteomes" id="UP000815677">
    <property type="component" value="Unassembled WGS sequence"/>
</dbReference>
<keyword evidence="3" id="KW-1185">Reference proteome</keyword>
<evidence type="ECO:0000313" key="2">
    <source>
        <dbReference type="EMBL" id="GAT45253.1"/>
    </source>
</evidence>
<organism evidence="2 3">
    <name type="scientific">Mycena chlorophos</name>
    <name type="common">Agaric fungus</name>
    <name type="synonym">Agaricus chlorophos</name>
    <dbReference type="NCBI Taxonomy" id="658473"/>
    <lineage>
        <taxon>Eukaryota</taxon>
        <taxon>Fungi</taxon>
        <taxon>Dikarya</taxon>
        <taxon>Basidiomycota</taxon>
        <taxon>Agaricomycotina</taxon>
        <taxon>Agaricomycetes</taxon>
        <taxon>Agaricomycetidae</taxon>
        <taxon>Agaricales</taxon>
        <taxon>Marasmiineae</taxon>
        <taxon>Mycenaceae</taxon>
        <taxon>Mycena</taxon>
    </lineage>
</organism>
<protein>
    <submittedName>
        <fullName evidence="2">Uncharacterized protein</fullName>
    </submittedName>
</protein>